<dbReference type="Pfam" id="PF00501">
    <property type="entry name" value="AMP-binding"/>
    <property type="match status" value="1"/>
</dbReference>
<dbReference type="EMBL" id="BLKM01000254">
    <property type="protein sequence ID" value="GFG30785.1"/>
    <property type="molecule type" value="Genomic_DNA"/>
</dbReference>
<protein>
    <recommendedName>
        <fullName evidence="7">AMP-dependent synthetase/ligase domain-containing protein</fullName>
    </recommendedName>
</protein>
<name>A0A6L2PJN0_COPFO</name>
<evidence type="ECO:0000256" key="1">
    <source>
        <dbReference type="ARBA" id="ARBA00022450"/>
    </source>
</evidence>
<dbReference type="PROSITE" id="PS00455">
    <property type="entry name" value="AMP_BINDING"/>
    <property type="match status" value="1"/>
</dbReference>
<evidence type="ECO:0008006" key="7">
    <source>
        <dbReference type="Google" id="ProtNLM"/>
    </source>
</evidence>
<organism evidence="5 6">
    <name type="scientific">Coptotermes formosanus</name>
    <name type="common">Formosan subterranean termite</name>
    <dbReference type="NCBI Taxonomy" id="36987"/>
    <lineage>
        <taxon>Eukaryota</taxon>
        <taxon>Metazoa</taxon>
        <taxon>Ecdysozoa</taxon>
        <taxon>Arthropoda</taxon>
        <taxon>Hexapoda</taxon>
        <taxon>Insecta</taxon>
        <taxon>Pterygota</taxon>
        <taxon>Neoptera</taxon>
        <taxon>Polyneoptera</taxon>
        <taxon>Dictyoptera</taxon>
        <taxon>Blattodea</taxon>
        <taxon>Blattoidea</taxon>
        <taxon>Termitoidae</taxon>
        <taxon>Rhinotermitidae</taxon>
        <taxon>Coptotermes</taxon>
    </lineage>
</organism>
<dbReference type="Gene3D" id="3.40.50.12780">
    <property type="entry name" value="N-terminal domain of ligase-like"/>
    <property type="match status" value="1"/>
</dbReference>
<evidence type="ECO:0000313" key="5">
    <source>
        <dbReference type="EMBL" id="GFG30785.1"/>
    </source>
</evidence>
<dbReference type="OrthoDB" id="416786at2759"/>
<dbReference type="Proteomes" id="UP000502823">
    <property type="component" value="Unassembled WGS sequence"/>
</dbReference>
<feature type="domain" description="AMP-dependent synthetase/ligase" evidence="3">
    <location>
        <begin position="37"/>
        <end position="398"/>
    </location>
</feature>
<dbReference type="InterPro" id="IPR042099">
    <property type="entry name" value="ANL_N_sf"/>
</dbReference>
<dbReference type="PANTHER" id="PTHR44845:SF6">
    <property type="entry name" value="BETA-ALANINE-ACTIVATING ENZYME"/>
    <property type="match status" value="1"/>
</dbReference>
<gene>
    <name evidence="5" type="ORF">Cfor_10862</name>
</gene>
<dbReference type="AlphaFoldDB" id="A0A6L2PJN0"/>
<keyword evidence="2" id="KW-0597">Phosphoprotein</keyword>
<dbReference type="PANTHER" id="PTHR44845">
    <property type="entry name" value="CARRIER DOMAIN-CONTAINING PROTEIN"/>
    <property type="match status" value="1"/>
</dbReference>
<evidence type="ECO:0000256" key="2">
    <source>
        <dbReference type="ARBA" id="ARBA00022553"/>
    </source>
</evidence>
<dbReference type="InterPro" id="IPR025110">
    <property type="entry name" value="AMP-bd_C"/>
</dbReference>
<dbReference type="InParanoid" id="A0A6L2PJN0"/>
<evidence type="ECO:0000259" key="3">
    <source>
        <dbReference type="Pfam" id="PF00501"/>
    </source>
</evidence>
<dbReference type="InterPro" id="IPR000873">
    <property type="entry name" value="AMP-dep_synth/lig_dom"/>
</dbReference>
<dbReference type="SUPFAM" id="SSF56801">
    <property type="entry name" value="Acetyl-CoA synthetase-like"/>
    <property type="match status" value="1"/>
</dbReference>
<keyword evidence="1" id="KW-0596">Phosphopantetheine</keyword>
<proteinExistence type="predicted"/>
<dbReference type="Gene3D" id="3.40.630.30">
    <property type="match status" value="1"/>
</dbReference>
<dbReference type="InterPro" id="IPR045851">
    <property type="entry name" value="AMP-bd_C_sf"/>
</dbReference>
<accession>A0A6L2PJN0</accession>
<dbReference type="Pfam" id="PF13193">
    <property type="entry name" value="AMP-binding_C"/>
    <property type="match status" value="1"/>
</dbReference>
<evidence type="ECO:0000259" key="4">
    <source>
        <dbReference type="Pfam" id="PF13193"/>
    </source>
</evidence>
<sequence length="900" mass="99824">MGSIPTLSILHGDAHPLKGMPLLLHRLLEKTVCLKSQQNALTFQGSTLSFGTLDATANRIARALLCHIHSVGAQANLDGDFLVAVCMEPSDQLVLTLLAVWKIGAAYLPLDPSFPPARVSHILSEAQPIVVIAEKDDAEGFGTFQNIVLYKDLCQQAAHLSPEPVPDNETLTGGKTSLALVLYTSGSTGIPKGVRLPHQVVLNRLCWQWRAFPYGPQEHVCVFKTALTFVDSVAELWGPLLQGRNVLVVPRDVTKDPERLLHVLEEQKVQRLVLVPSLLHSLLLVLGFEARNKGLLSHLKTWVCSGEPLPAQLARDFFAHFNSGEHVLCNFYGSTEVMGDVTYHVVRSASEVKDCDKVPIGRPLDNTAIYLLDENHRPVVSGEVGELYVSGLNIAQGYVRGRDPKCFLPNPLTVDPDHSCLYRTGDFARLVKGTLIYEGRTDSQVKVRGHRVDLSEVEGAVTAVPGIDKSVVLCYKPGQTEQALLAYVTKQPDACLESHQVEAVLQKSLANYMQPQQVFVVDSIPLLVNGKTDRQELLRRYEERNTGSEGPKTDCPELDYTGIEANQMEAAHILFETVISVLGGSTRSKVWRGANFYDLGGNSLNSVFTVTKLRQQGYVIGQSRSPGYTAVNMIITDEVVNLHYLSLAGITSFISSKDLQEVIDQMHRTSDSDTAAAIEKQQDMGYVAHMLQDEHKDAVNHMITESFYEKADLEQWLKSDIDRADYKDLTDKLWEPLVQKNLSFLIKDACGQPVAVALNFDAHDEPPVEISSKLAVVFDFLEFLEGPIREKQLPQGKSKVLHSFMMATDPSLSYQKNVEVMHFMEAEVLRMARSRCFTGIFTTNTSPLTQQLGDVYDYEVLRDYQVNLYVAPDGSKPFQQAPESQRAICSWRPVCSSAPK</sequence>
<dbReference type="FunFam" id="3.40.50.12780:FF:000038">
    <property type="entry name" value="Ebony protein"/>
    <property type="match status" value="1"/>
</dbReference>
<keyword evidence="6" id="KW-1185">Reference proteome</keyword>
<dbReference type="FunCoup" id="A0A6L2PJN0">
    <property type="interactions" value="19"/>
</dbReference>
<reference evidence="6" key="1">
    <citation type="submission" date="2020-01" db="EMBL/GenBank/DDBJ databases">
        <title>Draft genome sequence of the Termite Coptotermes fromosanus.</title>
        <authorList>
            <person name="Itakura S."/>
            <person name="Yosikawa Y."/>
            <person name="Umezawa K."/>
        </authorList>
    </citation>
    <scope>NUCLEOTIDE SEQUENCE [LARGE SCALE GENOMIC DNA]</scope>
</reference>
<dbReference type="Gene3D" id="3.30.300.30">
    <property type="match status" value="1"/>
</dbReference>
<dbReference type="InterPro" id="IPR020845">
    <property type="entry name" value="AMP-binding_CS"/>
</dbReference>
<comment type="caution">
    <text evidence="5">The sequence shown here is derived from an EMBL/GenBank/DDBJ whole genome shotgun (WGS) entry which is preliminary data.</text>
</comment>
<dbReference type="CDD" id="cd05930">
    <property type="entry name" value="A_NRPS"/>
    <property type="match status" value="1"/>
</dbReference>
<evidence type="ECO:0000313" key="6">
    <source>
        <dbReference type="Proteomes" id="UP000502823"/>
    </source>
</evidence>
<feature type="domain" description="AMP-binding enzyme C-terminal" evidence="4">
    <location>
        <begin position="456"/>
        <end position="531"/>
    </location>
</feature>